<name>A0ABS6DXL4_9FIRM</name>
<dbReference type="InterPro" id="IPR010718">
    <property type="entry name" value="DUF1294"/>
</dbReference>
<accession>A0ABS6DXL4</accession>
<feature type="transmembrane region" description="Helical" evidence="1">
    <location>
        <begin position="6"/>
        <end position="22"/>
    </location>
</feature>
<dbReference type="Proteomes" id="UP001196301">
    <property type="component" value="Unassembled WGS sequence"/>
</dbReference>
<reference evidence="2 3" key="1">
    <citation type="submission" date="2021-06" db="EMBL/GenBank/DDBJ databases">
        <authorList>
            <person name="Sun Q."/>
            <person name="Li D."/>
        </authorList>
    </citation>
    <scope>NUCLEOTIDE SEQUENCE [LARGE SCALE GENOMIC DNA]</scope>
    <source>
        <strain evidence="2 3">N19</strain>
    </source>
</reference>
<keyword evidence="3" id="KW-1185">Reference proteome</keyword>
<dbReference type="EMBL" id="JAHLOQ010000015">
    <property type="protein sequence ID" value="MBU5336153.1"/>
    <property type="molecule type" value="Genomic_DNA"/>
</dbReference>
<evidence type="ECO:0000313" key="3">
    <source>
        <dbReference type="Proteomes" id="UP001196301"/>
    </source>
</evidence>
<comment type="caution">
    <text evidence="2">The sequence shown here is derived from an EMBL/GenBank/DDBJ whole genome shotgun (WGS) entry which is preliminary data.</text>
</comment>
<dbReference type="Pfam" id="PF06961">
    <property type="entry name" value="DUF1294"/>
    <property type="match status" value="1"/>
</dbReference>
<feature type="transmembrane region" description="Helical" evidence="1">
    <location>
        <begin position="38"/>
        <end position="58"/>
    </location>
</feature>
<organism evidence="2 3">
    <name type="scientific">Intestinibacter bartlettii</name>
    <dbReference type="NCBI Taxonomy" id="261299"/>
    <lineage>
        <taxon>Bacteria</taxon>
        <taxon>Bacillati</taxon>
        <taxon>Bacillota</taxon>
        <taxon>Clostridia</taxon>
        <taxon>Peptostreptococcales</taxon>
        <taxon>Peptostreptococcaceae</taxon>
        <taxon>Intestinibacter</taxon>
    </lineage>
</organism>
<keyword evidence="1" id="KW-0472">Membrane</keyword>
<sequence>MMLFLYYLIFINIAMFCFMCIDKKRAIKNQFRISEKKLLTIAFLGGSIGMLAAMNIVHHKGKKFKSYIPFLVIESFFLLFILSKRIML</sequence>
<gene>
    <name evidence="2" type="ORF">KQI20_06845</name>
</gene>
<keyword evidence="1" id="KW-0812">Transmembrane</keyword>
<feature type="transmembrane region" description="Helical" evidence="1">
    <location>
        <begin position="64"/>
        <end position="82"/>
    </location>
</feature>
<proteinExistence type="predicted"/>
<keyword evidence="1" id="KW-1133">Transmembrane helix</keyword>
<evidence type="ECO:0000313" key="2">
    <source>
        <dbReference type="EMBL" id="MBU5336153.1"/>
    </source>
</evidence>
<protein>
    <submittedName>
        <fullName evidence="2">DUF1294 domain-containing protein</fullName>
    </submittedName>
</protein>
<evidence type="ECO:0000256" key="1">
    <source>
        <dbReference type="SAM" id="Phobius"/>
    </source>
</evidence>